<dbReference type="EMBL" id="BAAAVM010000011">
    <property type="protein sequence ID" value="GAA3125609.1"/>
    <property type="molecule type" value="Genomic_DNA"/>
</dbReference>
<keyword evidence="2" id="KW-0449">Lipoprotein</keyword>
<comment type="caution">
    <text evidence="2">The sequence shown here is derived from an EMBL/GenBank/DDBJ whole genome shotgun (WGS) entry which is preliminary data.</text>
</comment>
<dbReference type="Proteomes" id="UP001500893">
    <property type="component" value="Unassembled WGS sequence"/>
</dbReference>
<keyword evidence="3" id="KW-1185">Reference proteome</keyword>
<evidence type="ECO:0000313" key="3">
    <source>
        <dbReference type="Proteomes" id="UP001500893"/>
    </source>
</evidence>
<proteinExistence type="predicted"/>
<reference evidence="3" key="1">
    <citation type="journal article" date="2019" name="Int. J. Syst. Evol. Microbiol.">
        <title>The Global Catalogue of Microorganisms (GCM) 10K type strain sequencing project: providing services to taxonomists for standard genome sequencing and annotation.</title>
        <authorList>
            <consortium name="The Broad Institute Genomics Platform"/>
            <consortium name="The Broad Institute Genome Sequencing Center for Infectious Disease"/>
            <person name="Wu L."/>
            <person name="Ma J."/>
        </authorList>
    </citation>
    <scope>NUCLEOTIDE SEQUENCE [LARGE SCALE GENOMIC DNA]</scope>
    <source>
        <strain evidence="3">JCM 11574</strain>
    </source>
</reference>
<feature type="chain" id="PRO_5045352400" evidence="1">
    <location>
        <begin position="26"/>
        <end position="147"/>
    </location>
</feature>
<evidence type="ECO:0000256" key="1">
    <source>
        <dbReference type="SAM" id="SignalP"/>
    </source>
</evidence>
<gene>
    <name evidence="2" type="ORF">GCM10010521_10360</name>
</gene>
<sequence>MLRMLTRPRRAAVLAVPLLLLAACASEETATVPLDRIVGRWQGADGEALSFSSDRTFTSSGLDSGKLADSKCPGGPSKGSWGFFTDGDSGTQVSKTTKSGSWIGLGFERRFWQCGLLLAVVDDGRTLCATDDPDTPCGLDVRFTRRK</sequence>
<keyword evidence="1" id="KW-0732">Signal</keyword>
<accession>A0ABP6MVZ1</accession>
<organism evidence="2 3">
    <name type="scientific">Streptomyces rameus</name>
    <dbReference type="NCBI Taxonomy" id="68261"/>
    <lineage>
        <taxon>Bacteria</taxon>
        <taxon>Bacillati</taxon>
        <taxon>Actinomycetota</taxon>
        <taxon>Actinomycetes</taxon>
        <taxon>Kitasatosporales</taxon>
        <taxon>Streptomycetaceae</taxon>
        <taxon>Streptomyces</taxon>
    </lineage>
</organism>
<protein>
    <submittedName>
        <fullName evidence="2">Lipoprotein</fullName>
    </submittedName>
</protein>
<feature type="signal peptide" evidence="1">
    <location>
        <begin position="1"/>
        <end position="25"/>
    </location>
</feature>
<dbReference type="PROSITE" id="PS51257">
    <property type="entry name" value="PROKAR_LIPOPROTEIN"/>
    <property type="match status" value="1"/>
</dbReference>
<evidence type="ECO:0000313" key="2">
    <source>
        <dbReference type="EMBL" id="GAA3125609.1"/>
    </source>
</evidence>
<name>A0ABP6MVZ1_9ACTN</name>